<dbReference type="EMBL" id="JBFOLJ010000004">
    <property type="protein sequence ID" value="KAL2546650.1"/>
    <property type="molecule type" value="Genomic_DNA"/>
</dbReference>
<keyword evidence="1" id="KW-1133">Transmembrane helix</keyword>
<proteinExistence type="predicted"/>
<keyword evidence="1" id="KW-0472">Membrane</keyword>
<reference evidence="3" key="1">
    <citation type="submission" date="2024-07" db="EMBL/GenBank/DDBJ databases">
        <title>Two chromosome-level genome assemblies of Korean endemic species Abeliophyllum distichum and Forsythia ovata (Oleaceae).</title>
        <authorList>
            <person name="Jang H."/>
        </authorList>
    </citation>
    <scope>NUCLEOTIDE SEQUENCE [LARGE SCALE GENOMIC DNA]</scope>
</reference>
<dbReference type="Proteomes" id="UP001604277">
    <property type="component" value="Unassembled WGS sequence"/>
</dbReference>
<evidence type="ECO:0000256" key="1">
    <source>
        <dbReference type="SAM" id="Phobius"/>
    </source>
</evidence>
<dbReference type="PANTHER" id="PTHR33673:SF3">
    <property type="entry name" value="SUPPRESSOR SRP40-LIKE PROTEIN"/>
    <property type="match status" value="1"/>
</dbReference>
<evidence type="ECO:0000313" key="2">
    <source>
        <dbReference type="EMBL" id="KAL2546650.1"/>
    </source>
</evidence>
<feature type="transmembrane region" description="Helical" evidence="1">
    <location>
        <begin position="537"/>
        <end position="554"/>
    </location>
</feature>
<gene>
    <name evidence="2" type="ORF">Fot_15883</name>
</gene>
<feature type="transmembrane region" description="Helical" evidence="1">
    <location>
        <begin position="509"/>
        <end position="525"/>
    </location>
</feature>
<sequence>MEYTGENSKCIKRDDDAPNNHLATFASLISFTDSDHDSGWRTDSETNLKEPRCSLAENVDSLDSVSSSSSISSSGVLFQINPQILTNYCKSSASPKLMGDIKTFYESDKVDVSNEFFFKLEESFSKSPGSTAQVSDVTHESFLPNISLKQSPPIQVMERPGDFDPHRIPPSVFAIPSTPMEWSETSNDSLFSIRIGNNNSSRDQVSRISGDLYRSGELSKSGEILEYGESYQSGELYNSPGLIRAGELITSFDQASAATKGVEPKKNSDAVKTMGVEKNFGATGVAYESTNKFHNAGINHLYKANLEEPQDSYNANCQTDGSPTRTPPLAFPTKKSARPLCHCSNCNSTFCCCKWPSCSCAVVNGSAVTASQPAQGAIASVQPGQAAAVSAQPGQAAAVSAQPGRAATVSPTWSSCLCKCQTWSTAAVSAQPGRAAAISAQPGQAAAASARRSRRTSAACAPSWSSCCCRCLSLSSCCCKCSTWPSCKCHHSSCSWVFCYRRNGKPKRSVMILLTSMLLSIFLSFNRKQSCVLNHNYYLLDVFLSACLIYGVFIA</sequence>
<evidence type="ECO:0000313" key="3">
    <source>
        <dbReference type="Proteomes" id="UP001604277"/>
    </source>
</evidence>
<organism evidence="2 3">
    <name type="scientific">Forsythia ovata</name>
    <dbReference type="NCBI Taxonomy" id="205694"/>
    <lineage>
        <taxon>Eukaryota</taxon>
        <taxon>Viridiplantae</taxon>
        <taxon>Streptophyta</taxon>
        <taxon>Embryophyta</taxon>
        <taxon>Tracheophyta</taxon>
        <taxon>Spermatophyta</taxon>
        <taxon>Magnoliopsida</taxon>
        <taxon>eudicotyledons</taxon>
        <taxon>Gunneridae</taxon>
        <taxon>Pentapetalae</taxon>
        <taxon>asterids</taxon>
        <taxon>lamiids</taxon>
        <taxon>Lamiales</taxon>
        <taxon>Oleaceae</taxon>
        <taxon>Forsythieae</taxon>
        <taxon>Forsythia</taxon>
    </lineage>
</organism>
<keyword evidence="1" id="KW-0812">Transmembrane</keyword>
<accession>A0ABD1WE44</accession>
<name>A0ABD1WE44_9LAMI</name>
<comment type="caution">
    <text evidence="2">The sequence shown here is derived from an EMBL/GenBank/DDBJ whole genome shotgun (WGS) entry which is preliminary data.</text>
</comment>
<keyword evidence="3" id="KW-1185">Reference proteome</keyword>
<dbReference type="PANTHER" id="PTHR33673">
    <property type="entry name" value="SUPPRESSOR SRP40-LIKE PROTEIN"/>
    <property type="match status" value="1"/>
</dbReference>
<protein>
    <submittedName>
        <fullName evidence="2">Uncharacterized protein</fullName>
    </submittedName>
</protein>
<dbReference type="AlphaFoldDB" id="A0ABD1WE44"/>